<feature type="region of interest" description="Disordered" evidence="1">
    <location>
        <begin position="62"/>
        <end position="95"/>
    </location>
</feature>
<dbReference type="Proteomes" id="UP001187192">
    <property type="component" value="Unassembled WGS sequence"/>
</dbReference>
<dbReference type="EMBL" id="BTGU01000003">
    <property type="protein sequence ID" value="GMN32370.1"/>
    <property type="molecule type" value="Genomic_DNA"/>
</dbReference>
<reference evidence="2" key="1">
    <citation type="submission" date="2023-07" db="EMBL/GenBank/DDBJ databases">
        <title>draft genome sequence of fig (Ficus carica).</title>
        <authorList>
            <person name="Takahashi T."/>
            <person name="Nishimura K."/>
        </authorList>
    </citation>
    <scope>NUCLEOTIDE SEQUENCE</scope>
</reference>
<evidence type="ECO:0000313" key="2">
    <source>
        <dbReference type="EMBL" id="GMN32370.1"/>
    </source>
</evidence>
<comment type="caution">
    <text evidence="2">The sequence shown here is derived from an EMBL/GenBank/DDBJ whole genome shotgun (WGS) entry which is preliminary data.</text>
</comment>
<evidence type="ECO:0000313" key="3">
    <source>
        <dbReference type="Proteomes" id="UP001187192"/>
    </source>
</evidence>
<proteinExistence type="predicted"/>
<keyword evidence="3" id="KW-1185">Reference proteome</keyword>
<evidence type="ECO:0000256" key="1">
    <source>
        <dbReference type="SAM" id="MobiDB-lite"/>
    </source>
</evidence>
<feature type="compositionally biased region" description="Low complexity" evidence="1">
    <location>
        <begin position="75"/>
        <end position="94"/>
    </location>
</feature>
<organism evidence="2 3">
    <name type="scientific">Ficus carica</name>
    <name type="common">Common fig</name>
    <dbReference type="NCBI Taxonomy" id="3494"/>
    <lineage>
        <taxon>Eukaryota</taxon>
        <taxon>Viridiplantae</taxon>
        <taxon>Streptophyta</taxon>
        <taxon>Embryophyta</taxon>
        <taxon>Tracheophyta</taxon>
        <taxon>Spermatophyta</taxon>
        <taxon>Magnoliopsida</taxon>
        <taxon>eudicotyledons</taxon>
        <taxon>Gunneridae</taxon>
        <taxon>Pentapetalae</taxon>
        <taxon>rosids</taxon>
        <taxon>fabids</taxon>
        <taxon>Rosales</taxon>
        <taxon>Moraceae</taxon>
        <taxon>Ficeae</taxon>
        <taxon>Ficus</taxon>
    </lineage>
</organism>
<protein>
    <submittedName>
        <fullName evidence="2">Uncharacterized protein</fullName>
    </submittedName>
</protein>
<dbReference type="AlphaFoldDB" id="A0AA87ZI36"/>
<gene>
    <name evidence="2" type="ORF">TIFTF001_003642</name>
</gene>
<sequence length="131" mass="14424">MWQGRGGRIVATKSRFFEKRKLRGLGRFGDEDYEVIVPTVSQSWLPNYKCNLATSIADALQPLPRSRPTSKDPSLHPFLSSSSSPSTASFTEPSRCYNHAGDSDKGDYSGTVCCVEVRLLFRSGVLCGDSE</sequence>
<name>A0AA87ZI36_FICCA</name>
<accession>A0AA87ZI36</accession>